<gene>
    <name evidence="2" type="ORF">LCOR_02037.1</name>
</gene>
<sequence>MTIVFSIKRNRSSSALRSSTSGHDLVPSFQEPAASFLSSKPKSIFSKLVSSSSPSSTTLGEHRRRSSITSILQSCFRNTDRDTFGRQRNNSNGANAFENDALFERYRYQTQHQRKRSDHRPLFADNNQRTKDNEDGEDDDEDDDDDPPPRVICYQEEEQQRRSILVNRSGHRHTTSLQMPGGSSCLNNNSTIHHHPSSSAIHHRRSKTATHIRHYSHISYISSSNITAHSGDLTAKEFADIAGIRILPDDESSSNSDSNNVQPCCCHEDERDYNRRDSLAHMLEEQETNDISLPATTTARNINTDHPISNSSLYVDEQRGSRFSSSDEYNQTTTADTTTTLPPPPPPPSTGTTHKPHIWDNAFWRQPHVGGMDNFFSCTKNDAEKEAIVTTSPDSTYKALIPPVVQEMRSRNSTVFKKGRFEVHVESL</sequence>
<dbReference type="AlphaFoldDB" id="A0A068RL03"/>
<feature type="compositionally biased region" description="Polar residues" evidence="1">
    <location>
        <begin position="321"/>
        <end position="331"/>
    </location>
</feature>
<dbReference type="EMBL" id="CBTN010000006">
    <property type="protein sequence ID" value="CDH50322.1"/>
    <property type="molecule type" value="Genomic_DNA"/>
</dbReference>
<evidence type="ECO:0000256" key="1">
    <source>
        <dbReference type="SAM" id="MobiDB-lite"/>
    </source>
</evidence>
<reference evidence="2" key="1">
    <citation type="submission" date="2013-08" db="EMBL/GenBank/DDBJ databases">
        <title>Gene expansion shapes genome architecture in the human pathogen Lichtheimia corymbifera: an evolutionary genomics analysis in the ancient terrestrial Mucorales (Mucoromycotina).</title>
        <authorList>
            <person name="Schwartze V.U."/>
            <person name="Winter S."/>
            <person name="Shelest E."/>
            <person name="Marcet-Houben M."/>
            <person name="Horn F."/>
            <person name="Wehner S."/>
            <person name="Hoffmann K."/>
            <person name="Riege K."/>
            <person name="Sammeth M."/>
            <person name="Nowrousian M."/>
            <person name="Valiante V."/>
            <person name="Linde J."/>
            <person name="Jacobsen I.D."/>
            <person name="Marz M."/>
            <person name="Brakhage A.A."/>
            <person name="Gabaldon T."/>
            <person name="Bocker S."/>
            <person name="Voigt K."/>
        </authorList>
    </citation>
    <scope>NUCLEOTIDE SEQUENCE [LARGE SCALE GENOMIC DNA]</scope>
    <source>
        <strain evidence="2">FSU 9682</strain>
    </source>
</reference>
<evidence type="ECO:0000313" key="2">
    <source>
        <dbReference type="EMBL" id="CDH50322.1"/>
    </source>
</evidence>
<proteinExistence type="predicted"/>
<evidence type="ECO:0000313" key="3">
    <source>
        <dbReference type="Proteomes" id="UP000027586"/>
    </source>
</evidence>
<dbReference type="OrthoDB" id="2276091at2759"/>
<feature type="compositionally biased region" description="Acidic residues" evidence="1">
    <location>
        <begin position="134"/>
        <end position="146"/>
    </location>
</feature>
<name>A0A068RL03_9FUNG</name>
<protein>
    <submittedName>
        <fullName evidence="2">Uncharacterized protein</fullName>
    </submittedName>
</protein>
<feature type="region of interest" description="Disordered" evidence="1">
    <location>
        <begin position="285"/>
        <end position="353"/>
    </location>
</feature>
<comment type="caution">
    <text evidence="2">The sequence shown here is derived from an EMBL/GenBank/DDBJ whole genome shotgun (WGS) entry which is preliminary data.</text>
</comment>
<feature type="compositionally biased region" description="Polar residues" evidence="1">
    <location>
        <begin position="289"/>
        <end position="313"/>
    </location>
</feature>
<organism evidence="2 3">
    <name type="scientific">Lichtheimia corymbifera JMRC:FSU:9682</name>
    <dbReference type="NCBI Taxonomy" id="1263082"/>
    <lineage>
        <taxon>Eukaryota</taxon>
        <taxon>Fungi</taxon>
        <taxon>Fungi incertae sedis</taxon>
        <taxon>Mucoromycota</taxon>
        <taxon>Mucoromycotina</taxon>
        <taxon>Mucoromycetes</taxon>
        <taxon>Mucorales</taxon>
        <taxon>Lichtheimiaceae</taxon>
        <taxon>Lichtheimia</taxon>
    </lineage>
</organism>
<feature type="region of interest" description="Disordered" evidence="1">
    <location>
        <begin position="109"/>
        <end position="200"/>
    </location>
</feature>
<accession>A0A068RL03</accession>
<dbReference type="VEuPathDB" id="FungiDB:LCOR_02037.1"/>
<keyword evidence="3" id="KW-1185">Reference proteome</keyword>
<dbReference type="Proteomes" id="UP000027586">
    <property type="component" value="Unassembled WGS sequence"/>
</dbReference>